<dbReference type="Gene3D" id="1.25.40.20">
    <property type="entry name" value="Ankyrin repeat-containing domain"/>
    <property type="match status" value="1"/>
</dbReference>
<name>A0A4Z0YFL7_9PEZI</name>
<dbReference type="Proteomes" id="UP000297716">
    <property type="component" value="Unassembled WGS sequence"/>
</dbReference>
<keyword evidence="2 3" id="KW-0040">ANK repeat</keyword>
<evidence type="ECO:0000256" key="1">
    <source>
        <dbReference type="ARBA" id="ARBA00022737"/>
    </source>
</evidence>
<dbReference type="PROSITE" id="PS50088">
    <property type="entry name" value="ANK_REPEAT"/>
    <property type="match status" value="5"/>
</dbReference>
<keyword evidence="1" id="KW-0677">Repeat</keyword>
<feature type="repeat" description="ANK" evidence="3">
    <location>
        <begin position="416"/>
        <end position="448"/>
    </location>
</feature>
<dbReference type="AlphaFoldDB" id="A0A4Z0YFL7"/>
<dbReference type="EMBL" id="SKBN01000141">
    <property type="protein sequence ID" value="TGJ82097.1"/>
    <property type="molecule type" value="Genomic_DNA"/>
</dbReference>
<keyword evidence="5" id="KW-1185">Reference proteome</keyword>
<dbReference type="InterPro" id="IPR036770">
    <property type="entry name" value="Ankyrin_rpt-contain_sf"/>
</dbReference>
<dbReference type="PANTHER" id="PTHR24171">
    <property type="entry name" value="ANKYRIN REPEAT DOMAIN-CONTAINING PROTEIN 39-RELATED"/>
    <property type="match status" value="1"/>
</dbReference>
<dbReference type="PRINTS" id="PR01415">
    <property type="entry name" value="ANKYRIN"/>
</dbReference>
<dbReference type="Pfam" id="PF00023">
    <property type="entry name" value="Ank"/>
    <property type="match status" value="1"/>
</dbReference>
<evidence type="ECO:0000256" key="3">
    <source>
        <dbReference type="PROSITE-ProRule" id="PRU00023"/>
    </source>
</evidence>
<gene>
    <name evidence="4" type="ORF">E0Z10_g6652</name>
</gene>
<dbReference type="PROSITE" id="PS50297">
    <property type="entry name" value="ANK_REP_REGION"/>
    <property type="match status" value="3"/>
</dbReference>
<sequence>MAEPPRQRQKREMNYNKCRFCRKAKKANDLQLFYHKATEALVYTQEKLSNRWDYETKVRPKFAFVKDEETSFLNDFFDEMTLPNHPLAAFITLAFETGDTSFRHYHPYNHPLKEVAEAKVDHFRESGDICTALAMQEIVLLNMFESVSDAILASDLQKYCEISSEMAERLKMMLGREVPAVPPLHLLSLLTKGEIISKLTLAHSQFLATKDCFGRPLLHVALDLRVTADVLRSVGFDRTIPTTGDIWDRWPIHIACSGDSETVVEYVLDNTADHNIDHDIEDCLERSALRYASGSGNGITVRLLVEQGASVSREDQNGRTPVSWAAEYGHTTVLQLLLKSGADVSTKDRDGETALSKSAENGHIAVVKLLLENGVNINSPDYLRETALHKSVENGHIAVVKLLLESGADITSQDIYGETALLLGVRGRHTAIIKLLLENRADPNVNLPWGDSPLKAAVHNGYKETAELLRSWRAELDSSYDSSESSD</sequence>
<reference evidence="4 5" key="1">
    <citation type="submission" date="2019-03" db="EMBL/GenBank/DDBJ databases">
        <title>Draft genome sequence of Xylaria hypoxylon DSM 108379, a ubiquitous saprotrophic-parasitic fungi on hardwood.</title>
        <authorList>
            <person name="Buettner E."/>
            <person name="Leonhardt S."/>
            <person name="Gebauer A.M."/>
            <person name="Liers C."/>
            <person name="Hofrichter M."/>
            <person name="Kellner H."/>
        </authorList>
    </citation>
    <scope>NUCLEOTIDE SEQUENCE [LARGE SCALE GENOMIC DNA]</scope>
    <source>
        <strain evidence="4 5">DSM 108379</strain>
    </source>
</reference>
<evidence type="ECO:0000256" key="2">
    <source>
        <dbReference type="ARBA" id="ARBA00023043"/>
    </source>
</evidence>
<dbReference type="InterPro" id="IPR002110">
    <property type="entry name" value="Ankyrin_rpt"/>
</dbReference>
<dbReference type="STRING" id="37992.A0A4Z0YFL7"/>
<dbReference type="SMART" id="SM00248">
    <property type="entry name" value="ANK"/>
    <property type="match status" value="7"/>
</dbReference>
<protein>
    <submittedName>
        <fullName evidence="4">Uncharacterized protein</fullName>
    </submittedName>
</protein>
<feature type="repeat" description="ANK" evidence="3">
    <location>
        <begin position="350"/>
        <end position="382"/>
    </location>
</feature>
<comment type="caution">
    <text evidence="4">The sequence shown here is derived from an EMBL/GenBank/DDBJ whole genome shotgun (WGS) entry which is preliminary data.</text>
</comment>
<feature type="repeat" description="ANK" evidence="3">
    <location>
        <begin position="383"/>
        <end position="415"/>
    </location>
</feature>
<evidence type="ECO:0000313" key="5">
    <source>
        <dbReference type="Proteomes" id="UP000297716"/>
    </source>
</evidence>
<feature type="repeat" description="ANK" evidence="3">
    <location>
        <begin position="317"/>
        <end position="349"/>
    </location>
</feature>
<accession>A0A4Z0YFL7</accession>
<proteinExistence type="predicted"/>
<feature type="repeat" description="ANK" evidence="3">
    <location>
        <begin position="284"/>
        <end position="316"/>
    </location>
</feature>
<evidence type="ECO:0000313" key="4">
    <source>
        <dbReference type="EMBL" id="TGJ82097.1"/>
    </source>
</evidence>
<dbReference type="Pfam" id="PF12796">
    <property type="entry name" value="Ank_2"/>
    <property type="match status" value="1"/>
</dbReference>
<dbReference type="OrthoDB" id="426293at2759"/>
<dbReference type="SUPFAM" id="SSF48403">
    <property type="entry name" value="Ankyrin repeat"/>
    <property type="match status" value="1"/>
</dbReference>
<organism evidence="4 5">
    <name type="scientific">Xylaria hypoxylon</name>
    <dbReference type="NCBI Taxonomy" id="37992"/>
    <lineage>
        <taxon>Eukaryota</taxon>
        <taxon>Fungi</taxon>
        <taxon>Dikarya</taxon>
        <taxon>Ascomycota</taxon>
        <taxon>Pezizomycotina</taxon>
        <taxon>Sordariomycetes</taxon>
        <taxon>Xylariomycetidae</taxon>
        <taxon>Xylariales</taxon>
        <taxon>Xylariaceae</taxon>
        <taxon>Xylaria</taxon>
    </lineage>
</organism>